<dbReference type="Proteomes" id="UP000461880">
    <property type="component" value="Unassembled WGS sequence"/>
</dbReference>
<gene>
    <name evidence="1" type="ORF">FYJ51_07185</name>
</gene>
<dbReference type="EMBL" id="VUMN01000014">
    <property type="protein sequence ID" value="MSS58687.1"/>
    <property type="molecule type" value="Genomic_DNA"/>
</dbReference>
<keyword evidence="2" id="KW-1185">Reference proteome</keyword>
<evidence type="ECO:0000313" key="2">
    <source>
        <dbReference type="Proteomes" id="UP000461880"/>
    </source>
</evidence>
<reference evidence="1 2" key="1">
    <citation type="submission" date="2019-08" db="EMBL/GenBank/DDBJ databases">
        <title>In-depth cultivation of the pig gut microbiome towards novel bacterial diversity and tailored functional studies.</title>
        <authorList>
            <person name="Wylensek D."/>
            <person name="Hitch T.C.A."/>
            <person name="Clavel T."/>
        </authorList>
    </citation>
    <scope>NUCLEOTIDE SEQUENCE [LARGE SCALE GENOMIC DNA]</scope>
    <source>
        <strain evidence="1 2">Oil+RF-744-GAM-WT-6</strain>
    </source>
</reference>
<organism evidence="1 2">
    <name type="scientific">Stecheria intestinalis</name>
    <dbReference type="NCBI Taxonomy" id="2606630"/>
    <lineage>
        <taxon>Bacteria</taxon>
        <taxon>Bacillati</taxon>
        <taxon>Bacillota</taxon>
        <taxon>Erysipelotrichia</taxon>
        <taxon>Erysipelotrichales</taxon>
        <taxon>Erysipelotrichaceae</taxon>
        <taxon>Stecheria</taxon>
    </lineage>
</organism>
<proteinExistence type="predicted"/>
<accession>A0A7X2NSG3</accession>
<feature type="non-terminal residue" evidence="1">
    <location>
        <position position="126"/>
    </location>
</feature>
<sequence length="126" mass="14963">MQNSAVIIGVIRMRLQGISYPACQARHHIGSWTAQDIMRKYHSLGRSLDELETMTPGELEELFYPPMDRQHLKISPPDFEALIKKTESPGRKVYGEDLWAEYHKQEPRGFSRTMFYLKYREYRRKK</sequence>
<protein>
    <submittedName>
        <fullName evidence="1">Uncharacterized protein</fullName>
    </submittedName>
</protein>
<dbReference type="AlphaFoldDB" id="A0A7X2NSG3"/>
<dbReference type="RefSeq" id="WP_205946235.1">
    <property type="nucleotide sequence ID" value="NZ_VUMN01000014.1"/>
</dbReference>
<evidence type="ECO:0000313" key="1">
    <source>
        <dbReference type="EMBL" id="MSS58687.1"/>
    </source>
</evidence>
<comment type="caution">
    <text evidence="1">The sequence shown here is derived from an EMBL/GenBank/DDBJ whole genome shotgun (WGS) entry which is preliminary data.</text>
</comment>
<name>A0A7X2NSG3_9FIRM</name>